<dbReference type="RefSeq" id="WP_311621026.1">
    <property type="nucleotide sequence ID" value="NZ_JAVREV010000023.1"/>
</dbReference>
<dbReference type="GO" id="GO:0032259">
    <property type="term" value="P:methylation"/>
    <property type="evidence" value="ECO:0007669"/>
    <property type="project" value="UniProtKB-KW"/>
</dbReference>
<name>A0ABU2SD57_9ACTN</name>
<reference evidence="4" key="1">
    <citation type="submission" date="2023-07" db="EMBL/GenBank/DDBJ databases">
        <title>30 novel species of actinomycetes from the DSMZ collection.</title>
        <authorList>
            <person name="Nouioui I."/>
        </authorList>
    </citation>
    <scope>NUCLEOTIDE SEQUENCE [LARGE SCALE GENOMIC DNA]</scope>
    <source>
        <strain evidence="4">DSM 41886</strain>
    </source>
</reference>
<dbReference type="EC" id="2.1.1.-" evidence="3"/>
<keyword evidence="1 3" id="KW-0489">Methyltransferase</keyword>
<comment type="caution">
    <text evidence="3">The sequence shown here is derived from an EMBL/GenBank/DDBJ whole genome shotgun (WGS) entry which is preliminary data.</text>
</comment>
<keyword evidence="4" id="KW-1185">Reference proteome</keyword>
<dbReference type="EMBL" id="JAVREV010000023">
    <property type="protein sequence ID" value="MDT0446890.1"/>
    <property type="molecule type" value="Genomic_DNA"/>
</dbReference>
<organism evidence="3 4">
    <name type="scientific">Streptomyces johnsoniae</name>
    <dbReference type="NCBI Taxonomy" id="3075532"/>
    <lineage>
        <taxon>Bacteria</taxon>
        <taxon>Bacillati</taxon>
        <taxon>Actinomycetota</taxon>
        <taxon>Actinomycetes</taxon>
        <taxon>Kitasatosporales</taxon>
        <taxon>Streptomycetaceae</taxon>
        <taxon>Streptomyces</taxon>
    </lineage>
</organism>
<sequence>MVRVDEPAAPWRAAAERALYGPGGFFVREAPAAHFRTAVHASPQFAWAVARLLIRVDRALGQPAVLTFTDVGAGRGELVAGVVAALPEAVADRLRPCAVERAPRPPGLDPRIEWRTQPPEGTEGLLFANEWLDNVPLDVAETDPDGVPRYVLVTRTGEERLGAPVLGADAAWLRRWWPAPPEPGTRAEIGRPRDAAWAAAAGSLARGLAVAVDYAHTRERRPPLGTLTGYRDGRTVRPVPDGGCDLTAHVALDACAGPGAVLLPQRAALRALGVDGRRPPLSLATEDPAAYLRALGRAGQAAELTDPAGLGGFTWLVQPAGIASPLP</sequence>
<dbReference type="Gene3D" id="3.40.50.12710">
    <property type="match status" value="1"/>
</dbReference>
<evidence type="ECO:0000256" key="2">
    <source>
        <dbReference type="ARBA" id="ARBA00022679"/>
    </source>
</evidence>
<evidence type="ECO:0000256" key="1">
    <source>
        <dbReference type="ARBA" id="ARBA00022603"/>
    </source>
</evidence>
<dbReference type="PANTHER" id="PTHR12049:SF7">
    <property type="entry name" value="PROTEIN ARGININE METHYLTRANSFERASE NDUFAF7, MITOCHONDRIAL"/>
    <property type="match status" value="1"/>
</dbReference>
<dbReference type="GO" id="GO:0008168">
    <property type="term" value="F:methyltransferase activity"/>
    <property type="evidence" value="ECO:0007669"/>
    <property type="project" value="UniProtKB-KW"/>
</dbReference>
<dbReference type="InterPro" id="IPR029063">
    <property type="entry name" value="SAM-dependent_MTases_sf"/>
</dbReference>
<proteinExistence type="predicted"/>
<keyword evidence="2 3" id="KW-0808">Transferase</keyword>
<dbReference type="PANTHER" id="PTHR12049">
    <property type="entry name" value="PROTEIN ARGININE METHYLTRANSFERASE NDUFAF7, MITOCHONDRIAL"/>
    <property type="match status" value="1"/>
</dbReference>
<dbReference type="InterPro" id="IPR038375">
    <property type="entry name" value="NDUFAF7_sf"/>
</dbReference>
<gene>
    <name evidence="3" type="ORF">RM779_30480</name>
</gene>
<accession>A0ABU2SD57</accession>
<evidence type="ECO:0000313" key="3">
    <source>
        <dbReference type="EMBL" id="MDT0446890.1"/>
    </source>
</evidence>
<protein>
    <submittedName>
        <fullName evidence="3">SAM-dependent methyltransferase</fullName>
        <ecNumber evidence="3">2.1.1.-</ecNumber>
    </submittedName>
</protein>
<dbReference type="InterPro" id="IPR003788">
    <property type="entry name" value="NDUFAF7"/>
</dbReference>
<dbReference type="Pfam" id="PF02636">
    <property type="entry name" value="Methyltransf_28"/>
    <property type="match status" value="1"/>
</dbReference>
<dbReference type="Proteomes" id="UP001183615">
    <property type="component" value="Unassembled WGS sequence"/>
</dbReference>
<dbReference type="SUPFAM" id="SSF53335">
    <property type="entry name" value="S-adenosyl-L-methionine-dependent methyltransferases"/>
    <property type="match status" value="1"/>
</dbReference>
<evidence type="ECO:0000313" key="4">
    <source>
        <dbReference type="Proteomes" id="UP001183615"/>
    </source>
</evidence>